<sequence length="126" mass="14422">MSDTSTPLWLLNQFLTRVTTDIVDIDGRLFLRGPEESLSDLKTKITGYSSPSEAQKWINIFLIESYIDEVVGSEWSFHEDSAIEILNTTRSIWTYQIAAKYPAAVFTITPIQEEDDNDFGLILRQE</sequence>
<dbReference type="STRING" id="1121022.GCA_000376105_03255"/>
<reference evidence="1 2" key="1">
    <citation type="journal article" date="2014" name="Nature">
        <title>Sequential evolution of bacterial morphology by co-option of a developmental regulator.</title>
        <authorList>
            <person name="Jiang C."/>
            <person name="Brown P.J."/>
            <person name="Ducret A."/>
            <person name="Brun Y.V."/>
        </authorList>
    </citation>
    <scope>NUCLEOTIDE SEQUENCE [LARGE SCALE GENOMIC DNA]</scope>
    <source>
        <strain evidence="1 2">DSM 16100</strain>
    </source>
</reference>
<proteinExistence type="predicted"/>
<dbReference type="PATRIC" id="fig|1121022.4.peg.2644"/>
<protein>
    <submittedName>
        <fullName evidence="1">Uncharacterized protein</fullName>
    </submittedName>
</protein>
<name>V4PPT9_9CAUL</name>
<comment type="caution">
    <text evidence="1">The sequence shown here is derived from an EMBL/GenBank/DDBJ whole genome shotgun (WGS) entry which is preliminary data.</text>
</comment>
<dbReference type="Proteomes" id="UP000017837">
    <property type="component" value="Unassembled WGS sequence"/>
</dbReference>
<accession>V4PPT9</accession>
<dbReference type="RefSeq" id="WP_018082926.1">
    <property type="nucleotide sequence ID" value="NZ_AQWM01000020.1"/>
</dbReference>
<dbReference type="EMBL" id="AWGB01000025">
    <property type="protein sequence ID" value="ESQ90296.1"/>
    <property type="molecule type" value="Genomic_DNA"/>
</dbReference>
<dbReference type="AlphaFoldDB" id="V4PPT9"/>
<keyword evidence="2" id="KW-1185">Reference proteome</keyword>
<evidence type="ECO:0000313" key="1">
    <source>
        <dbReference type="EMBL" id="ESQ90296.1"/>
    </source>
</evidence>
<evidence type="ECO:0000313" key="2">
    <source>
        <dbReference type="Proteomes" id="UP000017837"/>
    </source>
</evidence>
<gene>
    <name evidence="1" type="ORF">ABENE_13025</name>
</gene>
<organism evidence="1 2">
    <name type="scientific">Asticcacaulis benevestitus DSM 16100 = ATCC BAA-896</name>
    <dbReference type="NCBI Taxonomy" id="1121022"/>
    <lineage>
        <taxon>Bacteria</taxon>
        <taxon>Pseudomonadati</taxon>
        <taxon>Pseudomonadota</taxon>
        <taxon>Alphaproteobacteria</taxon>
        <taxon>Caulobacterales</taxon>
        <taxon>Caulobacteraceae</taxon>
        <taxon>Asticcacaulis</taxon>
    </lineage>
</organism>